<dbReference type="PRINTS" id="PR00958">
    <property type="entry name" value="HOMSERKINASE"/>
</dbReference>
<dbReference type="Gene3D" id="3.30.230.10">
    <property type="match status" value="1"/>
</dbReference>
<evidence type="ECO:0000256" key="6">
    <source>
        <dbReference type="ARBA" id="ARBA00022679"/>
    </source>
</evidence>
<dbReference type="InterPro" id="IPR000870">
    <property type="entry name" value="Homoserine_kinase"/>
</dbReference>
<evidence type="ECO:0000256" key="1">
    <source>
        <dbReference type="ARBA" id="ARBA00005015"/>
    </source>
</evidence>
<dbReference type="InterPro" id="IPR036554">
    <property type="entry name" value="GHMP_kinase_C_sf"/>
</dbReference>
<evidence type="ECO:0000256" key="8">
    <source>
        <dbReference type="ARBA" id="ARBA00022741"/>
    </source>
</evidence>
<keyword evidence="6 13" id="KW-0808">Transferase</keyword>
<evidence type="ECO:0000259" key="15">
    <source>
        <dbReference type="Pfam" id="PF08544"/>
    </source>
</evidence>
<evidence type="ECO:0000256" key="7">
    <source>
        <dbReference type="ARBA" id="ARBA00022697"/>
    </source>
</evidence>
<dbReference type="InterPro" id="IPR020568">
    <property type="entry name" value="Ribosomal_Su5_D2-typ_SF"/>
</dbReference>
<evidence type="ECO:0000313" key="16">
    <source>
        <dbReference type="EMBL" id="UUI03994.1"/>
    </source>
</evidence>
<dbReference type="PIRSF" id="PIRSF000676">
    <property type="entry name" value="Homoser_kin"/>
    <property type="match status" value="1"/>
</dbReference>
<dbReference type="Pfam" id="PF08544">
    <property type="entry name" value="GHMP_kinases_C"/>
    <property type="match status" value="1"/>
</dbReference>
<evidence type="ECO:0000256" key="13">
    <source>
        <dbReference type="HAMAP-Rule" id="MF_00384"/>
    </source>
</evidence>
<dbReference type="NCBIfam" id="TIGR00191">
    <property type="entry name" value="thrB"/>
    <property type="match status" value="1"/>
</dbReference>
<keyword evidence="10 13" id="KW-0067">ATP-binding</keyword>
<evidence type="ECO:0000256" key="12">
    <source>
        <dbReference type="ARBA" id="ARBA00049954"/>
    </source>
</evidence>
<comment type="subcellular location">
    <subcellularLocation>
        <location evidence="13">Cytoplasm</location>
    </subcellularLocation>
</comment>
<evidence type="ECO:0000256" key="9">
    <source>
        <dbReference type="ARBA" id="ARBA00022777"/>
    </source>
</evidence>
<dbReference type="RefSeq" id="WP_256709000.1">
    <property type="nucleotide sequence ID" value="NZ_CP101914.1"/>
</dbReference>
<keyword evidence="8 13" id="KW-0547">Nucleotide-binding</keyword>
<dbReference type="InterPro" id="IPR006204">
    <property type="entry name" value="GHMP_kinase_N_dom"/>
</dbReference>
<keyword evidence="5 13" id="KW-0028">Amino-acid biosynthesis</keyword>
<dbReference type="EC" id="2.7.1.39" evidence="3 13"/>
<evidence type="ECO:0000256" key="2">
    <source>
        <dbReference type="ARBA" id="ARBA00007370"/>
    </source>
</evidence>
<gene>
    <name evidence="13 16" type="primary">thrB</name>
    <name evidence="16" type="ORF">NP439_04690</name>
</gene>
<dbReference type="InterPro" id="IPR006203">
    <property type="entry name" value="GHMP_knse_ATP-bd_CS"/>
</dbReference>
<reference evidence="16" key="1">
    <citation type="submission" date="2022-07" db="EMBL/GenBank/DDBJ databases">
        <title>FELIX.</title>
        <authorList>
            <person name="Wan K.H."/>
            <person name="Park S."/>
            <person name="Lawrence Q."/>
            <person name="Eichenberger J.P."/>
            <person name="Booth B.W."/>
            <person name="Piaggio A.J."/>
            <person name="Chandler J.C."/>
            <person name="Franklin A.B."/>
            <person name="Celniker S.E."/>
        </authorList>
    </citation>
    <scope>NUCLEOTIDE SEQUENCE</scope>
    <source>
        <strain evidence="16">QA-1986 374</strain>
    </source>
</reference>
<dbReference type="HAMAP" id="MF_00384">
    <property type="entry name" value="Homoser_kinase"/>
    <property type="match status" value="1"/>
</dbReference>
<keyword evidence="13" id="KW-0963">Cytoplasm</keyword>
<comment type="similarity">
    <text evidence="2 13">Belongs to the GHMP kinase family. Homoserine kinase subfamily.</text>
</comment>
<evidence type="ECO:0000256" key="10">
    <source>
        <dbReference type="ARBA" id="ARBA00022840"/>
    </source>
</evidence>
<dbReference type="PANTHER" id="PTHR20861:SF1">
    <property type="entry name" value="HOMOSERINE KINASE"/>
    <property type="match status" value="1"/>
</dbReference>
<evidence type="ECO:0000256" key="3">
    <source>
        <dbReference type="ARBA" id="ARBA00012078"/>
    </source>
</evidence>
<feature type="domain" description="GHMP kinase C-terminal" evidence="15">
    <location>
        <begin position="197"/>
        <end position="270"/>
    </location>
</feature>
<dbReference type="PANTHER" id="PTHR20861">
    <property type="entry name" value="HOMOSERINE/4-DIPHOSPHOCYTIDYL-2-C-METHYL-D-ERYTHRITOL KINASE"/>
    <property type="match status" value="1"/>
</dbReference>
<proteinExistence type="inferred from homology"/>
<dbReference type="Pfam" id="PF00288">
    <property type="entry name" value="GHMP_kinases_N"/>
    <property type="match status" value="1"/>
</dbReference>
<dbReference type="SUPFAM" id="SSF55060">
    <property type="entry name" value="GHMP Kinase, C-terminal domain"/>
    <property type="match status" value="1"/>
</dbReference>
<feature type="domain" description="GHMP kinase N-terminal" evidence="14">
    <location>
        <begin position="55"/>
        <end position="136"/>
    </location>
</feature>
<evidence type="ECO:0000256" key="11">
    <source>
        <dbReference type="ARBA" id="ARBA00049375"/>
    </source>
</evidence>
<evidence type="ECO:0000313" key="17">
    <source>
        <dbReference type="Proteomes" id="UP001059773"/>
    </source>
</evidence>
<dbReference type="Gene3D" id="3.30.70.890">
    <property type="entry name" value="GHMP kinase, C-terminal domain"/>
    <property type="match status" value="1"/>
</dbReference>
<dbReference type="GO" id="GO:0004413">
    <property type="term" value="F:homoserine kinase activity"/>
    <property type="evidence" value="ECO:0007669"/>
    <property type="project" value="UniProtKB-EC"/>
</dbReference>
<name>A0ABY5JW40_9BACI</name>
<keyword evidence="7 13" id="KW-0791">Threonine biosynthesis</keyword>
<comment type="pathway">
    <text evidence="1 13">Amino-acid biosynthesis; L-threonine biosynthesis; L-threonine from L-aspartate: step 4/5.</text>
</comment>
<protein>
    <recommendedName>
        <fullName evidence="4 13">Homoserine kinase</fullName>
        <shortName evidence="13">HK</shortName>
        <shortName evidence="13">HSK</shortName>
        <ecNumber evidence="3 13">2.7.1.39</ecNumber>
    </recommendedName>
</protein>
<dbReference type="InterPro" id="IPR013750">
    <property type="entry name" value="GHMP_kinase_C_dom"/>
</dbReference>
<accession>A0ABY5JW40</accession>
<comment type="catalytic activity">
    <reaction evidence="11 13">
        <text>L-homoserine + ATP = O-phospho-L-homoserine + ADP + H(+)</text>
        <dbReference type="Rhea" id="RHEA:13985"/>
        <dbReference type="ChEBI" id="CHEBI:15378"/>
        <dbReference type="ChEBI" id="CHEBI:30616"/>
        <dbReference type="ChEBI" id="CHEBI:57476"/>
        <dbReference type="ChEBI" id="CHEBI:57590"/>
        <dbReference type="ChEBI" id="CHEBI:456216"/>
        <dbReference type="EC" id="2.7.1.39"/>
    </reaction>
</comment>
<evidence type="ECO:0000256" key="5">
    <source>
        <dbReference type="ARBA" id="ARBA00022605"/>
    </source>
</evidence>
<evidence type="ECO:0000256" key="4">
    <source>
        <dbReference type="ARBA" id="ARBA00017858"/>
    </source>
</evidence>
<sequence>MMPFRISVPASSANLGPGFDSMGLALGLYIHLDVEDSDQPAFFAHGSTESEENHFIWNISEQVAKRYGVTLPPCKVQETSEIPLARGLGSSASAIVAGIELANQLGNLQLTDDQKLAFGTEIEGHPDNIAPALFGGLTISTMLEDDIPSAQLNDIELDLIAYIPKVELKTEVARDCLPDTYERNYAARASAMSNLIVAALYSKDYVLFGKMLENDLFHEPFRKELISNFDVIREKAKAFGAFGTALSGAGSTMLSFVPKGNGSTVKEKMVTQLEGYQVKLLEIDTKGVSVSQNR</sequence>
<keyword evidence="17" id="KW-1185">Reference proteome</keyword>
<comment type="function">
    <text evidence="12 13">Catalyzes the ATP-dependent phosphorylation of L-homoserine to L-homoserine phosphate.</text>
</comment>
<dbReference type="PROSITE" id="PS00627">
    <property type="entry name" value="GHMP_KINASES_ATP"/>
    <property type="match status" value="1"/>
</dbReference>
<evidence type="ECO:0000259" key="14">
    <source>
        <dbReference type="Pfam" id="PF00288"/>
    </source>
</evidence>
<dbReference type="Proteomes" id="UP001059773">
    <property type="component" value="Chromosome"/>
</dbReference>
<feature type="binding site" evidence="13">
    <location>
        <begin position="83"/>
        <end position="93"/>
    </location>
    <ligand>
        <name>ATP</name>
        <dbReference type="ChEBI" id="CHEBI:30616"/>
    </ligand>
</feature>
<dbReference type="InterPro" id="IPR014721">
    <property type="entry name" value="Ribsml_uS5_D2-typ_fold_subgr"/>
</dbReference>
<dbReference type="SUPFAM" id="SSF54211">
    <property type="entry name" value="Ribosomal protein S5 domain 2-like"/>
    <property type="match status" value="1"/>
</dbReference>
<dbReference type="EMBL" id="CP101914">
    <property type="protein sequence ID" value="UUI03994.1"/>
    <property type="molecule type" value="Genomic_DNA"/>
</dbReference>
<organism evidence="16 17">
    <name type="scientific">Oceanobacillus jeddahense</name>
    <dbReference type="NCBI Taxonomy" id="1462527"/>
    <lineage>
        <taxon>Bacteria</taxon>
        <taxon>Bacillati</taxon>
        <taxon>Bacillota</taxon>
        <taxon>Bacilli</taxon>
        <taxon>Bacillales</taxon>
        <taxon>Bacillaceae</taxon>
        <taxon>Oceanobacillus</taxon>
    </lineage>
</organism>
<keyword evidence="9 13" id="KW-0418">Kinase</keyword>